<dbReference type="InterPro" id="IPR036397">
    <property type="entry name" value="RNaseH_sf"/>
</dbReference>
<dbReference type="EMBL" id="BMAU01021369">
    <property type="protein sequence ID" value="GFY24322.1"/>
    <property type="molecule type" value="Genomic_DNA"/>
</dbReference>
<protein>
    <submittedName>
        <fullName evidence="1">Transposable element Tcb1 transposase</fullName>
    </submittedName>
</protein>
<comment type="caution">
    <text evidence="1">The sequence shown here is derived from an EMBL/GenBank/DDBJ whole genome shotgun (WGS) entry which is preliminary data.</text>
</comment>
<evidence type="ECO:0000313" key="2">
    <source>
        <dbReference type="Proteomes" id="UP000887159"/>
    </source>
</evidence>
<dbReference type="GO" id="GO:0003676">
    <property type="term" value="F:nucleic acid binding"/>
    <property type="evidence" value="ECO:0007669"/>
    <property type="project" value="InterPro"/>
</dbReference>
<reference evidence="1" key="1">
    <citation type="submission" date="2020-08" db="EMBL/GenBank/DDBJ databases">
        <title>Multicomponent nature underlies the extraordinary mechanical properties of spider dragline silk.</title>
        <authorList>
            <person name="Kono N."/>
            <person name="Nakamura H."/>
            <person name="Mori M."/>
            <person name="Yoshida Y."/>
            <person name="Ohtoshi R."/>
            <person name="Malay A.D."/>
            <person name="Moran D.A.P."/>
            <person name="Tomita M."/>
            <person name="Numata K."/>
            <person name="Arakawa K."/>
        </authorList>
    </citation>
    <scope>NUCLEOTIDE SEQUENCE</scope>
</reference>
<dbReference type="AlphaFoldDB" id="A0A8X6VXD2"/>
<sequence>MGLMEAGWSARLVARQLGRSDCVMRRCWDQWIREIYLHEDQAQDALDRTVVEKTATSKETHAYNQLLHRPPLRHRVSQDCLSTVITLLWPARFPDLSPVEHIWDHLGWRVGHSTSLNELEARLQQIWNEMSQDIKQNLYGSMPDRIASCIRARGGSTGY</sequence>
<dbReference type="Gene3D" id="3.30.420.10">
    <property type="entry name" value="Ribonuclease H-like superfamily/Ribonuclease H"/>
    <property type="match status" value="1"/>
</dbReference>
<gene>
    <name evidence="1" type="primary">X975_08933</name>
    <name evidence="1" type="ORF">TNCV_1013711</name>
</gene>
<accession>A0A8X6VXD2</accession>
<proteinExistence type="predicted"/>
<evidence type="ECO:0000313" key="1">
    <source>
        <dbReference type="EMBL" id="GFY24322.1"/>
    </source>
</evidence>
<organism evidence="1 2">
    <name type="scientific">Trichonephila clavipes</name>
    <name type="common">Golden silk orbweaver</name>
    <name type="synonym">Nephila clavipes</name>
    <dbReference type="NCBI Taxonomy" id="2585209"/>
    <lineage>
        <taxon>Eukaryota</taxon>
        <taxon>Metazoa</taxon>
        <taxon>Ecdysozoa</taxon>
        <taxon>Arthropoda</taxon>
        <taxon>Chelicerata</taxon>
        <taxon>Arachnida</taxon>
        <taxon>Araneae</taxon>
        <taxon>Araneomorphae</taxon>
        <taxon>Entelegynae</taxon>
        <taxon>Araneoidea</taxon>
        <taxon>Nephilidae</taxon>
        <taxon>Trichonephila</taxon>
    </lineage>
</organism>
<name>A0A8X6VXD2_TRICX</name>
<keyword evidence="2" id="KW-1185">Reference proteome</keyword>
<dbReference type="Proteomes" id="UP000887159">
    <property type="component" value="Unassembled WGS sequence"/>
</dbReference>